<dbReference type="InterPro" id="IPR033113">
    <property type="entry name" value="PLA2_histidine"/>
</dbReference>
<comment type="cofactor">
    <cofactor evidence="5">
        <name>Ca(2+)</name>
        <dbReference type="ChEBI" id="CHEBI:29108"/>
    </cofactor>
    <text evidence="5">Binds 1 Ca(2+) ion per subunit.</text>
</comment>
<keyword evidence="3 6" id="KW-1015">Disulfide bond</keyword>
<evidence type="ECO:0000256" key="8">
    <source>
        <dbReference type="RuleBase" id="RU361236"/>
    </source>
</evidence>
<dbReference type="Proteomes" id="UP001152320">
    <property type="component" value="Chromosome 6"/>
</dbReference>
<dbReference type="EMBL" id="JAIZAY010000006">
    <property type="protein sequence ID" value="KAJ8040433.1"/>
    <property type="molecule type" value="Genomic_DNA"/>
</dbReference>
<feature type="disulfide bond" evidence="6">
    <location>
        <begin position="55"/>
        <end position="71"/>
    </location>
</feature>
<dbReference type="GO" id="GO:0047498">
    <property type="term" value="F:calcium-dependent phospholipase A2 activity"/>
    <property type="evidence" value="ECO:0007669"/>
    <property type="project" value="TreeGrafter"/>
</dbReference>
<dbReference type="SMART" id="SM00085">
    <property type="entry name" value="PA2c"/>
    <property type="match status" value="1"/>
</dbReference>
<feature type="binding site" evidence="5">
    <location>
        <position position="58"/>
    </location>
    <ligand>
        <name>Ca(2+)</name>
        <dbReference type="ChEBI" id="CHEBI:29108"/>
    </ligand>
</feature>
<dbReference type="Pfam" id="PF00068">
    <property type="entry name" value="Phospholip_A2_1"/>
    <property type="match status" value="1"/>
</dbReference>
<comment type="subcellular location">
    <subcellularLocation>
        <location evidence="1 8">Secreted</location>
    </subcellularLocation>
</comment>
<dbReference type="SUPFAM" id="SSF48619">
    <property type="entry name" value="Phospholipase A2, PLA2"/>
    <property type="match status" value="1"/>
</dbReference>
<keyword evidence="11" id="KW-1185">Reference proteome</keyword>
<feature type="chain" id="PRO_5040545341" description="Phospholipase A2" evidence="8">
    <location>
        <begin position="22"/>
        <end position="165"/>
    </location>
</feature>
<evidence type="ECO:0000256" key="4">
    <source>
        <dbReference type="PIRSR" id="PIRSR601211-1"/>
    </source>
</evidence>
<dbReference type="InterPro" id="IPR033112">
    <property type="entry name" value="PLA2_Asp_AS"/>
</dbReference>
<evidence type="ECO:0000313" key="11">
    <source>
        <dbReference type="Proteomes" id="UP001152320"/>
    </source>
</evidence>
<feature type="binding site" evidence="5">
    <location>
        <position position="75"/>
    </location>
    <ligand>
        <name>Ca(2+)</name>
        <dbReference type="ChEBI" id="CHEBI:29108"/>
    </ligand>
</feature>
<keyword evidence="8" id="KW-0443">Lipid metabolism</keyword>
<keyword evidence="2 8" id="KW-0964">Secreted</keyword>
<dbReference type="AlphaFoldDB" id="A0A9Q1C917"/>
<evidence type="ECO:0000313" key="10">
    <source>
        <dbReference type="EMBL" id="KAJ8040433.1"/>
    </source>
</evidence>
<feature type="signal peptide" evidence="8">
    <location>
        <begin position="1"/>
        <end position="21"/>
    </location>
</feature>
<gene>
    <name evidence="10" type="ORF">HOLleu_14725</name>
</gene>
<feature type="disulfide bond" evidence="6">
    <location>
        <begin position="70"/>
        <end position="134"/>
    </location>
</feature>
<feature type="binding site" evidence="5">
    <location>
        <position position="56"/>
    </location>
    <ligand>
        <name>Ca(2+)</name>
        <dbReference type="ChEBI" id="CHEBI:29108"/>
    </ligand>
</feature>
<keyword evidence="5" id="KW-0479">Metal-binding</keyword>
<dbReference type="PANTHER" id="PTHR11716">
    <property type="entry name" value="PHOSPHOLIPASE A2 FAMILY MEMBER"/>
    <property type="match status" value="1"/>
</dbReference>
<dbReference type="EC" id="3.1.1.4" evidence="8"/>
<dbReference type="GO" id="GO:0006644">
    <property type="term" value="P:phospholipid metabolic process"/>
    <property type="evidence" value="ECO:0007669"/>
    <property type="project" value="InterPro"/>
</dbReference>
<comment type="similarity">
    <text evidence="7">Belongs to the phospholipase A2 family.</text>
</comment>
<name>A0A9Q1C917_HOLLE</name>
<dbReference type="GO" id="GO:0005543">
    <property type="term" value="F:phospholipid binding"/>
    <property type="evidence" value="ECO:0007669"/>
    <property type="project" value="TreeGrafter"/>
</dbReference>
<protein>
    <recommendedName>
        <fullName evidence="8">Phospholipase A2</fullName>
        <ecNumber evidence="8">3.1.1.4</ecNumber>
    </recommendedName>
</protein>
<dbReference type="OrthoDB" id="5841574at2759"/>
<feature type="domain" description="Phospholipase A2-like central" evidence="9">
    <location>
        <begin position="29"/>
        <end position="154"/>
    </location>
</feature>
<evidence type="ECO:0000256" key="1">
    <source>
        <dbReference type="ARBA" id="ARBA00004613"/>
    </source>
</evidence>
<evidence type="ECO:0000256" key="3">
    <source>
        <dbReference type="ARBA" id="ARBA00023157"/>
    </source>
</evidence>
<proteinExistence type="inferred from homology"/>
<dbReference type="InterPro" id="IPR001211">
    <property type="entry name" value="PLA2"/>
</dbReference>
<organism evidence="10 11">
    <name type="scientific">Holothuria leucospilota</name>
    <name type="common">Black long sea cucumber</name>
    <name type="synonym">Mertensiothuria leucospilota</name>
    <dbReference type="NCBI Taxonomy" id="206669"/>
    <lineage>
        <taxon>Eukaryota</taxon>
        <taxon>Metazoa</taxon>
        <taxon>Echinodermata</taxon>
        <taxon>Eleutherozoa</taxon>
        <taxon>Echinozoa</taxon>
        <taxon>Holothuroidea</taxon>
        <taxon>Aspidochirotacea</taxon>
        <taxon>Aspidochirotida</taxon>
        <taxon>Holothuriidae</taxon>
        <taxon>Holothuria</taxon>
    </lineage>
</organism>
<dbReference type="GO" id="GO:0050482">
    <property type="term" value="P:arachidonate secretion"/>
    <property type="evidence" value="ECO:0007669"/>
    <property type="project" value="InterPro"/>
</dbReference>
<dbReference type="PRINTS" id="PR00389">
    <property type="entry name" value="PHPHLIPASEA2"/>
</dbReference>
<comment type="catalytic activity">
    <reaction evidence="8">
        <text>a 1,2-diacyl-sn-glycero-3-phosphocholine + H2O = a 1-acyl-sn-glycero-3-phosphocholine + a fatty acid + H(+)</text>
        <dbReference type="Rhea" id="RHEA:15801"/>
        <dbReference type="ChEBI" id="CHEBI:15377"/>
        <dbReference type="ChEBI" id="CHEBI:15378"/>
        <dbReference type="ChEBI" id="CHEBI:28868"/>
        <dbReference type="ChEBI" id="CHEBI:57643"/>
        <dbReference type="ChEBI" id="CHEBI:58168"/>
        <dbReference type="EC" id="3.1.1.4"/>
    </reaction>
</comment>
<reference evidence="10" key="1">
    <citation type="submission" date="2021-10" db="EMBL/GenBank/DDBJ databases">
        <title>Tropical sea cucumber genome reveals ecological adaptation and Cuvierian tubules defense mechanism.</title>
        <authorList>
            <person name="Chen T."/>
        </authorList>
    </citation>
    <scope>NUCLEOTIDE SEQUENCE</scope>
    <source>
        <strain evidence="10">Nanhai2018</strain>
        <tissue evidence="10">Muscle</tissue>
    </source>
</reference>
<dbReference type="PANTHER" id="PTHR11716:SF51">
    <property type="entry name" value="PHOSPHOLIPASE A2"/>
    <property type="match status" value="1"/>
</dbReference>
<evidence type="ECO:0000256" key="7">
    <source>
        <dbReference type="RuleBase" id="RU003654"/>
    </source>
</evidence>
<dbReference type="PROSITE" id="PS00119">
    <property type="entry name" value="PA2_ASP"/>
    <property type="match status" value="1"/>
</dbReference>
<dbReference type="GO" id="GO:0005576">
    <property type="term" value="C:extracellular region"/>
    <property type="evidence" value="ECO:0007669"/>
    <property type="project" value="UniProtKB-SubCell"/>
</dbReference>
<dbReference type="InterPro" id="IPR036444">
    <property type="entry name" value="PLipase_A2_dom_sf"/>
</dbReference>
<comment type="caution">
    <text evidence="10">The sequence shown here is derived from an EMBL/GenBank/DDBJ whole genome shotgun (WGS) entry which is preliminary data.</text>
</comment>
<keyword evidence="8" id="KW-0378">Hydrolase</keyword>
<dbReference type="PROSITE" id="PS00118">
    <property type="entry name" value="PA2_HIS"/>
    <property type="match status" value="1"/>
</dbReference>
<dbReference type="InterPro" id="IPR016090">
    <property type="entry name" value="PLA2-like_dom"/>
</dbReference>
<feature type="active site" evidence="4">
    <location>
        <position position="128"/>
    </location>
</feature>
<keyword evidence="8" id="KW-0732">Signal</keyword>
<sequence>MHLLYLQVLFVLAVVPHLTEASSLRHRRDVTQLGELIECQTGRSAMDYISYGCWCGIGGSEEPLDETDRCCRNHDLCYDELYYSGVCEGMTMYTVQYSFLSIGPCPRGGPLNCSVDNNPCAMGLCRCDETVVNCFRDSPFQEKYKKYSRFIGCSTRKYLCSWFGC</sequence>
<feature type="disulfide bond" evidence="6">
    <location>
        <begin position="87"/>
        <end position="120"/>
    </location>
</feature>
<feature type="active site" evidence="4">
    <location>
        <position position="74"/>
    </location>
</feature>
<feature type="disulfide bond" evidence="6">
    <location>
        <begin position="77"/>
        <end position="127"/>
    </location>
</feature>
<feature type="disulfide bond" evidence="6">
    <location>
        <begin position="113"/>
        <end position="125"/>
    </location>
</feature>
<evidence type="ECO:0000259" key="9">
    <source>
        <dbReference type="SMART" id="SM00085"/>
    </source>
</evidence>
<evidence type="ECO:0000256" key="5">
    <source>
        <dbReference type="PIRSR" id="PIRSR601211-2"/>
    </source>
</evidence>
<evidence type="ECO:0000256" key="6">
    <source>
        <dbReference type="PIRSR" id="PIRSR601211-3"/>
    </source>
</evidence>
<dbReference type="GO" id="GO:0005509">
    <property type="term" value="F:calcium ion binding"/>
    <property type="evidence" value="ECO:0007669"/>
    <property type="project" value="InterPro"/>
</dbReference>
<dbReference type="Gene3D" id="1.20.90.10">
    <property type="entry name" value="Phospholipase A2 domain"/>
    <property type="match status" value="1"/>
</dbReference>
<evidence type="ECO:0000256" key="2">
    <source>
        <dbReference type="ARBA" id="ARBA00022525"/>
    </source>
</evidence>
<keyword evidence="5 8" id="KW-0106">Calcium</keyword>
<dbReference type="CDD" id="cd00125">
    <property type="entry name" value="PLA2c"/>
    <property type="match status" value="1"/>
</dbReference>
<dbReference type="GO" id="GO:0016042">
    <property type="term" value="P:lipid catabolic process"/>
    <property type="evidence" value="ECO:0007669"/>
    <property type="project" value="InterPro"/>
</dbReference>
<accession>A0A9Q1C917</accession>